<accession>A0A1S1NRT5</accession>
<feature type="domain" description="Glycosyltransferase subfamily 4-like N-terminal" evidence="1">
    <location>
        <begin position="30"/>
        <end position="197"/>
    </location>
</feature>
<dbReference type="PANTHER" id="PTHR45947:SF3">
    <property type="entry name" value="SULFOQUINOVOSYL TRANSFERASE SQD2"/>
    <property type="match status" value="1"/>
</dbReference>
<dbReference type="AlphaFoldDB" id="A0A1S1NRT5"/>
<dbReference type="PANTHER" id="PTHR45947">
    <property type="entry name" value="SULFOQUINOVOSYL TRANSFERASE SQD2"/>
    <property type="match status" value="1"/>
</dbReference>
<dbReference type="GO" id="GO:0016757">
    <property type="term" value="F:glycosyltransferase activity"/>
    <property type="evidence" value="ECO:0007669"/>
    <property type="project" value="UniProtKB-ARBA"/>
</dbReference>
<gene>
    <name evidence="2" type="ORF">FY550_08440</name>
</gene>
<keyword evidence="2" id="KW-0808">Transferase</keyword>
<dbReference type="CDD" id="cd03814">
    <property type="entry name" value="GT4-like"/>
    <property type="match status" value="1"/>
</dbReference>
<keyword evidence="3" id="KW-1185">Reference proteome</keyword>
<dbReference type="InterPro" id="IPR050194">
    <property type="entry name" value="Glycosyltransferase_grp1"/>
</dbReference>
<evidence type="ECO:0000313" key="3">
    <source>
        <dbReference type="Proteomes" id="UP000322553"/>
    </source>
</evidence>
<dbReference type="OrthoDB" id="9802525at2"/>
<evidence type="ECO:0000313" key="2">
    <source>
        <dbReference type="EMBL" id="QEL12795.1"/>
    </source>
</evidence>
<dbReference type="InterPro" id="IPR028098">
    <property type="entry name" value="Glyco_trans_4-like_N"/>
</dbReference>
<proteinExistence type="predicted"/>
<reference evidence="2 3" key="1">
    <citation type="submission" date="2019-08" db="EMBL/GenBank/DDBJ databases">
        <title>Complete genome sequence of Kushneria sp. YCWA18, a halophilic phosphate-solubilizing bacterium isolated from Daqiao saltern in China.</title>
        <authorList>
            <person name="Du G.-X."/>
            <person name="Qu L.-Y."/>
        </authorList>
    </citation>
    <scope>NUCLEOTIDE SEQUENCE [LARGE SCALE GENOMIC DNA]</scope>
    <source>
        <strain evidence="2 3">YCWA18</strain>
    </source>
</reference>
<name>A0A1S1NRT5_9GAMM</name>
<dbReference type="Gene3D" id="3.40.50.2000">
    <property type="entry name" value="Glycogen Phosphorylase B"/>
    <property type="match status" value="2"/>
</dbReference>
<dbReference type="Proteomes" id="UP000322553">
    <property type="component" value="Chromosome"/>
</dbReference>
<dbReference type="STRING" id="657387.BH688_04690"/>
<dbReference type="Pfam" id="PF13439">
    <property type="entry name" value="Glyco_transf_4"/>
    <property type="match status" value="1"/>
</dbReference>
<dbReference type="Pfam" id="PF13692">
    <property type="entry name" value="Glyco_trans_1_4"/>
    <property type="match status" value="1"/>
</dbReference>
<dbReference type="EMBL" id="CP043420">
    <property type="protein sequence ID" value="QEL12795.1"/>
    <property type="molecule type" value="Genomic_DNA"/>
</dbReference>
<dbReference type="SUPFAM" id="SSF53756">
    <property type="entry name" value="UDP-Glycosyltransferase/glycogen phosphorylase"/>
    <property type="match status" value="1"/>
</dbReference>
<sequence>MDKPLLSSADNQPGSRARIAFVSETWLPEINGVTHTLHHLSQHLIERGYRVQLVRPRPEDHTTAPMMSEELQVRAIPIPDYDGVSMGMPASRQLRHFWKTHRPDVIYIATEGPLGLAALRVARRLKIPVISGYHTNFDQYSRYYILLQMLRPLVRPFLKRFHNRTLMTLVPTQGQACTLTNQGYGNIQVLGRGLDCQQFSPDKRSQVLRHEWNASPKTPVVMHVGRLAAEKNIELLERALNTLRKHHPELRAVLVGDGPLRAQLEERLPWAIFAGFQRGESLTRYYASADMFLFPSLSETFGNVVTEAMASGLAVVAFDYAAAGEIIEDGLDGKLAPVGDPDAFIAAALTLSNDMALVEQMGKAARERVLALEWPRIGDTFIEYLAQAQEVTDARRARVPGI</sequence>
<protein>
    <submittedName>
        <fullName evidence="2">Glycosyltransferase family 1 protein</fullName>
    </submittedName>
</protein>
<evidence type="ECO:0000259" key="1">
    <source>
        <dbReference type="Pfam" id="PF13439"/>
    </source>
</evidence>
<dbReference type="KEGG" id="kuy:FY550_08440"/>
<organism evidence="2 3">
    <name type="scientific">Kushneria phosphatilytica</name>
    <dbReference type="NCBI Taxonomy" id="657387"/>
    <lineage>
        <taxon>Bacteria</taxon>
        <taxon>Pseudomonadati</taxon>
        <taxon>Pseudomonadota</taxon>
        <taxon>Gammaproteobacteria</taxon>
        <taxon>Oceanospirillales</taxon>
        <taxon>Halomonadaceae</taxon>
        <taxon>Kushneria</taxon>
    </lineage>
</organism>